<protein>
    <recommendedName>
        <fullName evidence="1">At1g61320/AtMIF1 LRR domain-containing protein</fullName>
    </recommendedName>
</protein>
<dbReference type="InterPro" id="IPR053772">
    <property type="entry name" value="At1g61320/At1g61330-like"/>
</dbReference>
<evidence type="ECO:0000313" key="2">
    <source>
        <dbReference type="EMBL" id="KAK4603701.1"/>
    </source>
</evidence>
<proteinExistence type="predicted"/>
<gene>
    <name evidence="2" type="ORF">RGQ29_012282</name>
</gene>
<name>A0AAN7JA02_QUERU</name>
<dbReference type="EMBL" id="JAXUIC010000002">
    <property type="protein sequence ID" value="KAK4603701.1"/>
    <property type="molecule type" value="Genomic_DNA"/>
</dbReference>
<dbReference type="PANTHER" id="PTHR34145">
    <property type="entry name" value="OS02G0105600 PROTEIN"/>
    <property type="match status" value="1"/>
</dbReference>
<reference evidence="2 3" key="1">
    <citation type="journal article" date="2023" name="G3 (Bethesda)">
        <title>A haplotype-resolved chromosome-scale genome for Quercus rubra L. provides insights into the genetics of adaptive traits for red oak species.</title>
        <authorList>
            <person name="Kapoor B."/>
            <person name="Jenkins J."/>
            <person name="Schmutz J."/>
            <person name="Zhebentyayeva T."/>
            <person name="Kuelheim C."/>
            <person name="Coggeshall M."/>
            <person name="Heim C."/>
            <person name="Lasky J.R."/>
            <person name="Leites L."/>
            <person name="Islam-Faridi N."/>
            <person name="Romero-Severson J."/>
            <person name="DeLeo V.L."/>
            <person name="Lucas S.M."/>
            <person name="Lazic D."/>
            <person name="Gailing O."/>
            <person name="Carlson J."/>
            <person name="Staton M."/>
        </authorList>
    </citation>
    <scope>NUCLEOTIDE SEQUENCE [LARGE SCALE GENOMIC DNA]</scope>
    <source>
        <strain evidence="2">Pseudo-F2</strain>
    </source>
</reference>
<organism evidence="2 3">
    <name type="scientific">Quercus rubra</name>
    <name type="common">Northern red oak</name>
    <name type="synonym">Quercus borealis</name>
    <dbReference type="NCBI Taxonomy" id="3512"/>
    <lineage>
        <taxon>Eukaryota</taxon>
        <taxon>Viridiplantae</taxon>
        <taxon>Streptophyta</taxon>
        <taxon>Embryophyta</taxon>
        <taxon>Tracheophyta</taxon>
        <taxon>Spermatophyta</taxon>
        <taxon>Magnoliopsida</taxon>
        <taxon>eudicotyledons</taxon>
        <taxon>Gunneridae</taxon>
        <taxon>Pentapetalae</taxon>
        <taxon>rosids</taxon>
        <taxon>fabids</taxon>
        <taxon>Fagales</taxon>
        <taxon>Fagaceae</taxon>
        <taxon>Quercus</taxon>
    </lineage>
</organism>
<evidence type="ECO:0000313" key="3">
    <source>
        <dbReference type="Proteomes" id="UP001324115"/>
    </source>
</evidence>
<feature type="domain" description="At1g61320/AtMIF1 LRR" evidence="1">
    <location>
        <begin position="4"/>
        <end position="119"/>
    </location>
</feature>
<dbReference type="Proteomes" id="UP001324115">
    <property type="component" value="Unassembled WGS sequence"/>
</dbReference>
<accession>A0AAN7JA02</accession>
<evidence type="ECO:0000259" key="1">
    <source>
        <dbReference type="Pfam" id="PF23622"/>
    </source>
</evidence>
<dbReference type="PANTHER" id="PTHR34145:SF28">
    <property type="entry name" value="F-BOX DOMAIN-CONTAINING PROTEIN"/>
    <property type="match status" value="1"/>
</dbReference>
<keyword evidence="3" id="KW-1185">Reference proteome</keyword>
<sequence length="163" mass="19251">MLHVVTVVNWVSTPKSIAIFSKVETLELYFVQRREFDVLKMTAILRAFPLLQKFYLQTRCSIDFEQGIELEPNDLVHEHLKEVHLAGFYGTSIQIKFAIYLLKNAPALKRLVIDPKEKCRLVDSYRQVPRARRGRKNRSWNEGERERVCEQMREFSKDVLLII</sequence>
<dbReference type="AlphaFoldDB" id="A0AAN7JA02"/>
<dbReference type="InterPro" id="IPR055357">
    <property type="entry name" value="LRR_At1g61320_AtMIF1"/>
</dbReference>
<dbReference type="Pfam" id="PF23622">
    <property type="entry name" value="LRR_At1g61320_AtMIF1"/>
    <property type="match status" value="1"/>
</dbReference>
<comment type="caution">
    <text evidence="2">The sequence shown here is derived from an EMBL/GenBank/DDBJ whole genome shotgun (WGS) entry which is preliminary data.</text>
</comment>